<proteinExistence type="predicted"/>
<evidence type="ECO:0000313" key="2">
    <source>
        <dbReference type="Proteomes" id="UP000319486"/>
    </source>
</evidence>
<dbReference type="AlphaFoldDB" id="A0A502C6H9"/>
<comment type="caution">
    <text evidence="1">The sequence shown here is derived from an EMBL/GenBank/DDBJ whole genome shotgun (WGS) entry which is preliminary data.</text>
</comment>
<organism evidence="1 2">
    <name type="scientific">Rhodanobacter glycinis</name>
    <dbReference type="NCBI Taxonomy" id="582702"/>
    <lineage>
        <taxon>Bacteria</taxon>
        <taxon>Pseudomonadati</taxon>
        <taxon>Pseudomonadota</taxon>
        <taxon>Gammaproteobacteria</taxon>
        <taxon>Lysobacterales</taxon>
        <taxon>Rhodanobacteraceae</taxon>
        <taxon>Rhodanobacter</taxon>
    </lineage>
</organism>
<reference evidence="1 2" key="1">
    <citation type="journal article" date="2019" name="Environ. Microbiol.">
        <title>Species interactions and distinct microbial communities in high Arctic permafrost affected cryosols are associated with the CH4 and CO2 gas fluxes.</title>
        <authorList>
            <person name="Altshuler I."/>
            <person name="Hamel J."/>
            <person name="Turney S."/>
            <person name="Magnuson E."/>
            <person name="Levesque R."/>
            <person name="Greer C."/>
            <person name="Whyte L.G."/>
        </authorList>
    </citation>
    <scope>NUCLEOTIDE SEQUENCE [LARGE SCALE GENOMIC DNA]</scope>
    <source>
        <strain evidence="1 2">S13Y</strain>
    </source>
</reference>
<protein>
    <submittedName>
        <fullName evidence="1">Uncharacterized protein</fullName>
    </submittedName>
</protein>
<sequence>MEHVVVTEPVTCAECVHFRPDEINPPAGLGWCPLRKVSRYPMAPHYCRQREEAEATPAS</sequence>
<dbReference type="Proteomes" id="UP000319486">
    <property type="component" value="Unassembled WGS sequence"/>
</dbReference>
<keyword evidence="2" id="KW-1185">Reference proteome</keyword>
<name>A0A502C6H9_9GAMM</name>
<dbReference type="EMBL" id="RCZO01000006">
    <property type="protein sequence ID" value="TPG08310.1"/>
    <property type="molecule type" value="Genomic_DNA"/>
</dbReference>
<evidence type="ECO:0000313" key="1">
    <source>
        <dbReference type="EMBL" id="TPG08310.1"/>
    </source>
</evidence>
<gene>
    <name evidence="1" type="ORF">EAH88_11800</name>
</gene>
<accession>A0A502C6H9</accession>